<evidence type="ECO:0000256" key="1">
    <source>
        <dbReference type="ARBA" id="ARBA00022679"/>
    </source>
</evidence>
<dbReference type="Pfam" id="PF13692">
    <property type="entry name" value="Glyco_trans_1_4"/>
    <property type="match status" value="1"/>
</dbReference>
<reference evidence="3" key="1">
    <citation type="journal article" date="2015" name="Proc. Natl. Acad. Sci. U.S.A.">
        <title>Networks of energetic and metabolic interactions define dynamics in microbial communities.</title>
        <authorList>
            <person name="Embree M."/>
            <person name="Liu J.K."/>
            <person name="Al-Bassam M.M."/>
            <person name="Zengler K."/>
        </authorList>
    </citation>
    <scope>NUCLEOTIDE SEQUENCE</scope>
</reference>
<dbReference type="PANTHER" id="PTHR46401">
    <property type="entry name" value="GLYCOSYLTRANSFERASE WBBK-RELATED"/>
    <property type="match status" value="1"/>
</dbReference>
<dbReference type="CDD" id="cd03801">
    <property type="entry name" value="GT4_PimA-like"/>
    <property type="match status" value="2"/>
</dbReference>
<sequence length="793" mass="90968">MKIAIVAPSPVPFTIGGAEKLWWGMQNFINTTTTHHCELIKISIKEDTFWNLIDSYYYFYTLDVSHFDLVITTKYPAWMVRHKNHIVYLQHHLRGLFDTYHFCGESEEIPDALKNGMVKTIWDIISEENPTYCSIPVVFDYLFELKSEQKKYAGVLFKFPGPFIRKILHFFDNCALSKENIQRYYCISQNVKQRKDYFPLDAKVTPVYHPPLRNNFRCEQYQYILAVSRLDGPKRMDVLINAMKYVPYDIKFKIAGTGPEMDNLKKIAAHDKRIEFLGFVTENDLIDLYSNALVVLYIPYDEDYGLITIEAMMSNKPVITAKDSGGPLEFVQDKSTGFVVNPDAEEIAEKINFFIHSPEEANKMGSFACSQTAHITWDNVISTLLQTQKSDNQRKKILVLSTYSCFPPRGGGQHRLYNLYSRLAKNYEITICSIIESNKEYQNFILPNGLKQVCIPQSREHAEAQWALERHTGKNIYDISMIDNIEKSDEYVQATKKFISESDIIIFSHPYLFSLKKYVSEDKRIVYDAIDTEYLQKKGYIDDTKLLSKIFSIEQLACSESDMIWTTSKEDSANLVNLYNISTNKICIVPNGTDTSFVGFIKPKEKILAKKIAGLSHYHTLLFVGSWHPPNLESLVFIIETLAQQLRNKKFIIVGSVKDYYLQQKRTFPDNVLAFGSVDEFEKFELYKLADLALNPMFSGSGTNLKILDYMSAGIPVISTPTGARGVAITHNVHAIICEADNFVDEIENLLAAPEKQESLRQNGRIVVETWYSWDTISKNARDCIKNSFGNTS</sequence>
<name>A0A0W8EB47_9ZZZZ</name>
<organism evidence="3">
    <name type="scientific">hydrocarbon metagenome</name>
    <dbReference type="NCBI Taxonomy" id="938273"/>
    <lineage>
        <taxon>unclassified sequences</taxon>
        <taxon>metagenomes</taxon>
        <taxon>ecological metagenomes</taxon>
    </lineage>
</organism>
<evidence type="ECO:0000313" key="3">
    <source>
        <dbReference type="EMBL" id="KUG05800.1"/>
    </source>
</evidence>
<dbReference type="GO" id="GO:0016757">
    <property type="term" value="F:glycosyltransferase activity"/>
    <property type="evidence" value="ECO:0007669"/>
    <property type="project" value="InterPro"/>
</dbReference>
<dbReference type="GO" id="GO:0009103">
    <property type="term" value="P:lipopolysaccharide biosynthetic process"/>
    <property type="evidence" value="ECO:0007669"/>
    <property type="project" value="TreeGrafter"/>
</dbReference>
<dbReference type="AlphaFoldDB" id="A0A0W8EB47"/>
<comment type="caution">
    <text evidence="3">The sequence shown here is derived from an EMBL/GenBank/DDBJ whole genome shotgun (WGS) entry which is preliminary data.</text>
</comment>
<keyword evidence="1 3" id="KW-0808">Transferase</keyword>
<dbReference type="Pfam" id="PF00534">
    <property type="entry name" value="Glycos_transf_1"/>
    <property type="match status" value="1"/>
</dbReference>
<dbReference type="PANTHER" id="PTHR46401:SF2">
    <property type="entry name" value="GLYCOSYLTRANSFERASE WBBK-RELATED"/>
    <property type="match status" value="1"/>
</dbReference>
<feature type="domain" description="Glycosyl transferase family 1" evidence="2">
    <location>
        <begin position="219"/>
        <end position="367"/>
    </location>
</feature>
<protein>
    <submittedName>
        <fullName evidence="3">Glycosyltransferase</fullName>
    </submittedName>
</protein>
<proteinExistence type="predicted"/>
<accession>A0A0W8EB47</accession>
<dbReference type="InterPro" id="IPR001296">
    <property type="entry name" value="Glyco_trans_1"/>
</dbReference>
<dbReference type="EMBL" id="LNQE01001766">
    <property type="protein sequence ID" value="KUG05800.1"/>
    <property type="molecule type" value="Genomic_DNA"/>
</dbReference>
<gene>
    <name evidence="3" type="ORF">ASZ90_016779</name>
</gene>
<evidence type="ECO:0000259" key="2">
    <source>
        <dbReference type="Pfam" id="PF00534"/>
    </source>
</evidence>
<dbReference type="Gene3D" id="3.40.50.2000">
    <property type="entry name" value="Glycogen Phosphorylase B"/>
    <property type="match status" value="3"/>
</dbReference>
<dbReference type="SUPFAM" id="SSF53756">
    <property type="entry name" value="UDP-Glycosyltransferase/glycogen phosphorylase"/>
    <property type="match status" value="2"/>
</dbReference>